<dbReference type="EMBL" id="JQGA01000925">
    <property type="protein sequence ID" value="KGO71510.1"/>
    <property type="molecule type" value="Genomic_DNA"/>
</dbReference>
<gene>
    <name evidence="1" type="ORF">PITC_051510</name>
</gene>
<reference evidence="1 2" key="1">
    <citation type="journal article" date="2015" name="Mol. Plant Microbe Interact.">
        <title>Genome, transcriptome, and functional analyses of Penicillium expansum provide new insights into secondary metabolism and pathogenicity.</title>
        <authorList>
            <person name="Ballester A.R."/>
            <person name="Marcet-Houben M."/>
            <person name="Levin E."/>
            <person name="Sela N."/>
            <person name="Selma-Lazaro C."/>
            <person name="Carmona L."/>
            <person name="Wisniewski M."/>
            <person name="Droby S."/>
            <person name="Gonzalez-Candelas L."/>
            <person name="Gabaldon T."/>
        </authorList>
    </citation>
    <scope>NUCLEOTIDE SEQUENCE [LARGE SCALE GENOMIC DNA]</scope>
    <source>
        <strain evidence="1 2">PHI-1</strain>
    </source>
</reference>
<dbReference type="Proteomes" id="UP000030104">
    <property type="component" value="Unassembled WGS sequence"/>
</dbReference>
<protein>
    <submittedName>
        <fullName evidence="1">Uncharacterized protein</fullName>
    </submittedName>
</protein>
<proteinExistence type="predicted"/>
<dbReference type="STRING" id="40296.A0A0A2L4G4"/>
<evidence type="ECO:0000313" key="2">
    <source>
        <dbReference type="Proteomes" id="UP000030104"/>
    </source>
</evidence>
<accession>A0A0A2L4G4</accession>
<organism evidence="1 2">
    <name type="scientific">Penicillium italicum</name>
    <name type="common">Blue mold</name>
    <dbReference type="NCBI Taxonomy" id="40296"/>
    <lineage>
        <taxon>Eukaryota</taxon>
        <taxon>Fungi</taxon>
        <taxon>Dikarya</taxon>
        <taxon>Ascomycota</taxon>
        <taxon>Pezizomycotina</taxon>
        <taxon>Eurotiomycetes</taxon>
        <taxon>Eurotiomycetidae</taxon>
        <taxon>Eurotiales</taxon>
        <taxon>Aspergillaceae</taxon>
        <taxon>Penicillium</taxon>
    </lineage>
</organism>
<keyword evidence="2" id="KW-1185">Reference proteome</keyword>
<name>A0A0A2L4G4_PENIT</name>
<sequence>MLNTLISHYFLYVHLCLPVINEAELWSMLHDTEAQSSSFSMPFSRAILFVACSVYFNTSILREYTLLSIDLIANLTQVYLIKRCKTIRG</sequence>
<comment type="caution">
    <text evidence="1">The sequence shown here is derived from an EMBL/GenBank/DDBJ whole genome shotgun (WGS) entry which is preliminary data.</text>
</comment>
<dbReference type="AlphaFoldDB" id="A0A0A2L4G4"/>
<dbReference type="HOGENOM" id="CLU_2455436_0_0_1"/>
<dbReference type="OrthoDB" id="4161332at2759"/>
<evidence type="ECO:0000313" key="1">
    <source>
        <dbReference type="EMBL" id="KGO71510.1"/>
    </source>
</evidence>